<comment type="caution">
    <text evidence="1">The sequence shown here is derived from an EMBL/GenBank/DDBJ whole genome shotgun (WGS) entry which is preliminary data.</text>
</comment>
<proteinExistence type="predicted"/>
<dbReference type="SUPFAM" id="SSF55008">
    <property type="entry name" value="HMA, heavy metal-associated domain"/>
    <property type="match status" value="1"/>
</dbReference>
<keyword evidence="2" id="KW-1185">Reference proteome</keyword>
<evidence type="ECO:0000313" key="2">
    <source>
        <dbReference type="Proteomes" id="UP000614216"/>
    </source>
</evidence>
<dbReference type="EMBL" id="JAEUGD010000066">
    <property type="protein sequence ID" value="MBL6449016.1"/>
    <property type="molecule type" value="Genomic_DNA"/>
</dbReference>
<dbReference type="InterPro" id="IPR036163">
    <property type="entry name" value="HMA_dom_sf"/>
</dbReference>
<dbReference type="AlphaFoldDB" id="A0A937G2H0"/>
<dbReference type="RefSeq" id="WP_202858551.1">
    <property type="nucleotide sequence ID" value="NZ_JAEUGD010000066.1"/>
</dbReference>
<dbReference type="Proteomes" id="UP000614216">
    <property type="component" value="Unassembled WGS sequence"/>
</dbReference>
<name>A0A937G2H0_9BACT</name>
<dbReference type="CDD" id="cd00371">
    <property type="entry name" value="HMA"/>
    <property type="match status" value="1"/>
</dbReference>
<sequence length="71" mass="7793">MNTIKFKTNIKCMGCLETVKPQLDQLPEVKTWEVDLGSQDKILTVEATDASGLQKVVDALKAVGYIGEPQN</sequence>
<reference evidence="1" key="1">
    <citation type="submission" date="2021-01" db="EMBL/GenBank/DDBJ databases">
        <title>Fulvivirga kasyanovii gen. nov., sp nov., a novel member of the phylum Bacteroidetes isolated from seawater in a mussel farm.</title>
        <authorList>
            <person name="Zhao L.-H."/>
            <person name="Wang Z.-J."/>
        </authorList>
    </citation>
    <scope>NUCLEOTIDE SEQUENCE</scope>
    <source>
        <strain evidence="1">29W222</strain>
    </source>
</reference>
<gene>
    <name evidence="1" type="ORF">JMN32_22080</name>
</gene>
<evidence type="ECO:0000313" key="1">
    <source>
        <dbReference type="EMBL" id="MBL6449016.1"/>
    </source>
</evidence>
<accession>A0A937G2H0</accession>
<dbReference type="GO" id="GO:0046872">
    <property type="term" value="F:metal ion binding"/>
    <property type="evidence" value="ECO:0007669"/>
    <property type="project" value="InterPro"/>
</dbReference>
<protein>
    <submittedName>
        <fullName evidence="1">Copper chaperone</fullName>
    </submittedName>
</protein>
<dbReference type="InterPro" id="IPR006121">
    <property type="entry name" value="HMA_dom"/>
</dbReference>
<organism evidence="1 2">
    <name type="scientific">Fulvivirga marina</name>
    <dbReference type="NCBI Taxonomy" id="2494733"/>
    <lineage>
        <taxon>Bacteria</taxon>
        <taxon>Pseudomonadati</taxon>
        <taxon>Bacteroidota</taxon>
        <taxon>Cytophagia</taxon>
        <taxon>Cytophagales</taxon>
        <taxon>Fulvivirgaceae</taxon>
        <taxon>Fulvivirga</taxon>
    </lineage>
</organism>
<dbReference type="Gene3D" id="3.30.70.100">
    <property type="match status" value="1"/>
</dbReference>